<feature type="coiled-coil region" evidence="2">
    <location>
        <begin position="331"/>
        <end position="408"/>
    </location>
</feature>
<dbReference type="PANTHER" id="PTHR16127">
    <property type="entry name" value="TAXILIN"/>
    <property type="match status" value="1"/>
</dbReference>
<keyword evidence="5" id="KW-1185">Reference proteome</keyword>
<feature type="region of interest" description="Disordered" evidence="3">
    <location>
        <begin position="216"/>
        <end position="290"/>
    </location>
</feature>
<dbReference type="EMBL" id="CM018041">
    <property type="protein sequence ID" value="KAA8534340.1"/>
    <property type="molecule type" value="Genomic_DNA"/>
</dbReference>
<evidence type="ECO:0000313" key="4">
    <source>
        <dbReference type="EMBL" id="KAA8534340.1"/>
    </source>
</evidence>
<name>A0A5J5AVP8_9ASTE</name>
<comment type="similarity">
    <text evidence="1">Belongs to the taxilin family.</text>
</comment>
<proteinExistence type="inferred from homology"/>
<sequence length="413" mass="46528">MSPNDNNIVFCGKIIPYDEDELNEYRKRDYLSVRSSSFHKSQGYLISNDADSFLSRNRSTSYSNRFVAKCAPSPIQKPARERKYEIVSSVKNIRVFVPFALFPIQIHPSSLAGKMENPAVDQLPEADSLPDGFVNSTVEPLAPSTPTPEQEKPLSDYKEEELIKPDLRPGLVVNEFQLGESRTQETEKLRTFPVPLYENQSSVALQEVVKVPSKGCLDQSECTPTVPESGKSVSGDELNELNELSAGPSHGKEQPEGKCQSSEKSTEGGPDTQAAHVKEISSPERMENNEKVVSNIVEMPEVKRKNAKRAFKSEKEFLEFTLKYQQVLTERDAAIAVRDKLESLCRELQRQNKMLMDDCKRVSAEGQNLRLDISTKFQDAIKDVSSKLEEQKDEFLSQLKENEMLRNKLKAAC</sequence>
<accession>A0A5J5AVP8</accession>
<dbReference type="InterPro" id="IPR026183">
    <property type="entry name" value="Taxilin_fam"/>
</dbReference>
<evidence type="ECO:0000256" key="2">
    <source>
        <dbReference type="SAM" id="Coils"/>
    </source>
</evidence>
<protein>
    <submittedName>
        <fullName evidence="4">Uncharacterized protein</fullName>
    </submittedName>
</protein>
<dbReference type="PANTHER" id="PTHR16127:SF13">
    <property type="entry name" value="GH01188P"/>
    <property type="match status" value="1"/>
</dbReference>
<keyword evidence="2" id="KW-0175">Coiled coil</keyword>
<feature type="region of interest" description="Disordered" evidence="3">
    <location>
        <begin position="122"/>
        <end position="157"/>
    </location>
</feature>
<evidence type="ECO:0000256" key="1">
    <source>
        <dbReference type="ARBA" id="ARBA00009550"/>
    </source>
</evidence>
<dbReference type="Pfam" id="PF09728">
    <property type="entry name" value="Taxilin"/>
    <property type="match status" value="1"/>
</dbReference>
<dbReference type="Proteomes" id="UP000325577">
    <property type="component" value="Linkage Group LG18"/>
</dbReference>
<dbReference type="AlphaFoldDB" id="A0A5J5AVP8"/>
<feature type="compositionally biased region" description="Basic and acidic residues" evidence="3">
    <location>
        <begin position="276"/>
        <end position="290"/>
    </location>
</feature>
<reference evidence="4 5" key="1">
    <citation type="submission" date="2019-09" db="EMBL/GenBank/DDBJ databases">
        <title>A chromosome-level genome assembly of the Chinese tupelo Nyssa sinensis.</title>
        <authorList>
            <person name="Yang X."/>
            <person name="Kang M."/>
            <person name="Yang Y."/>
            <person name="Xiong H."/>
            <person name="Wang M."/>
            <person name="Zhang Z."/>
            <person name="Wang Z."/>
            <person name="Wu H."/>
            <person name="Ma T."/>
            <person name="Liu J."/>
            <person name="Xi Z."/>
        </authorList>
    </citation>
    <scope>NUCLEOTIDE SEQUENCE [LARGE SCALE GENOMIC DNA]</scope>
    <source>
        <strain evidence="4">J267</strain>
        <tissue evidence="4">Leaf</tissue>
    </source>
</reference>
<organism evidence="4 5">
    <name type="scientific">Nyssa sinensis</name>
    <dbReference type="NCBI Taxonomy" id="561372"/>
    <lineage>
        <taxon>Eukaryota</taxon>
        <taxon>Viridiplantae</taxon>
        <taxon>Streptophyta</taxon>
        <taxon>Embryophyta</taxon>
        <taxon>Tracheophyta</taxon>
        <taxon>Spermatophyta</taxon>
        <taxon>Magnoliopsida</taxon>
        <taxon>eudicotyledons</taxon>
        <taxon>Gunneridae</taxon>
        <taxon>Pentapetalae</taxon>
        <taxon>asterids</taxon>
        <taxon>Cornales</taxon>
        <taxon>Nyssaceae</taxon>
        <taxon>Nyssa</taxon>
    </lineage>
</organism>
<dbReference type="OrthoDB" id="425555at2759"/>
<evidence type="ECO:0000256" key="3">
    <source>
        <dbReference type="SAM" id="MobiDB-lite"/>
    </source>
</evidence>
<evidence type="ECO:0000313" key="5">
    <source>
        <dbReference type="Proteomes" id="UP000325577"/>
    </source>
</evidence>
<dbReference type="GO" id="GO:0019905">
    <property type="term" value="F:syntaxin binding"/>
    <property type="evidence" value="ECO:0007669"/>
    <property type="project" value="InterPro"/>
</dbReference>
<gene>
    <name evidence="4" type="ORF">F0562_031833</name>
</gene>